<gene>
    <name evidence="2" type="ORF">COU33_02235</name>
</gene>
<dbReference type="Pfam" id="PF00583">
    <property type="entry name" value="Acetyltransf_1"/>
    <property type="match status" value="1"/>
</dbReference>
<dbReference type="SUPFAM" id="SSF55729">
    <property type="entry name" value="Acyl-CoA N-acyltransferases (Nat)"/>
    <property type="match status" value="1"/>
</dbReference>
<dbReference type="PANTHER" id="PTHR13355">
    <property type="entry name" value="GLUCOSAMINE 6-PHOSPHATE N-ACETYLTRANSFERASE"/>
    <property type="match status" value="1"/>
</dbReference>
<dbReference type="PANTHER" id="PTHR13355:SF11">
    <property type="entry name" value="GLUCOSAMINE 6-PHOSPHATE N-ACETYLTRANSFERASE"/>
    <property type="match status" value="1"/>
</dbReference>
<dbReference type="InterPro" id="IPR000182">
    <property type="entry name" value="GNAT_dom"/>
</dbReference>
<evidence type="ECO:0000259" key="1">
    <source>
        <dbReference type="PROSITE" id="PS51186"/>
    </source>
</evidence>
<dbReference type="InterPro" id="IPR039143">
    <property type="entry name" value="GNPNAT1-like"/>
</dbReference>
<dbReference type="GO" id="GO:0004343">
    <property type="term" value="F:glucosamine 6-phosphate N-acetyltransferase activity"/>
    <property type="evidence" value="ECO:0007669"/>
    <property type="project" value="TreeGrafter"/>
</dbReference>
<dbReference type="Gene3D" id="3.40.630.30">
    <property type="match status" value="1"/>
</dbReference>
<dbReference type="PROSITE" id="PS51186">
    <property type="entry name" value="GNAT"/>
    <property type="match status" value="1"/>
</dbReference>
<name>A0A2M6W1L4_9BACT</name>
<keyword evidence="2" id="KW-0808">Transferase</keyword>
<evidence type="ECO:0000313" key="2">
    <source>
        <dbReference type="EMBL" id="PIT86600.1"/>
    </source>
</evidence>
<sequence length="122" mass="14100">MCAMEIQKTTEQNAYSIKFTVENEGTLVAWAFLVVVTSARHKEPFGLMENVYVEQEYRGKGLGTQLVEAVIAEAKRLHCYKLIAQSRHGKPQLHAMYERFGFRDHGKNFRMDFEESGILQRD</sequence>
<comment type="caution">
    <text evidence="2">The sequence shown here is derived from an EMBL/GenBank/DDBJ whole genome shotgun (WGS) entry which is preliminary data.</text>
</comment>
<accession>A0A2M6W1L4</accession>
<dbReference type="AlphaFoldDB" id="A0A2M6W1L4"/>
<dbReference type="InterPro" id="IPR016181">
    <property type="entry name" value="Acyl_CoA_acyltransferase"/>
</dbReference>
<dbReference type="CDD" id="cd04301">
    <property type="entry name" value="NAT_SF"/>
    <property type="match status" value="1"/>
</dbReference>
<proteinExistence type="predicted"/>
<dbReference type="Proteomes" id="UP000229362">
    <property type="component" value="Unassembled WGS sequence"/>
</dbReference>
<dbReference type="EMBL" id="PFBZ01000099">
    <property type="protein sequence ID" value="PIT86600.1"/>
    <property type="molecule type" value="Genomic_DNA"/>
</dbReference>
<reference evidence="3" key="1">
    <citation type="submission" date="2017-09" db="EMBL/GenBank/DDBJ databases">
        <title>Depth-based differentiation of microbial function through sediment-hosted aquifers and enrichment of novel symbionts in the deep terrestrial subsurface.</title>
        <authorList>
            <person name="Probst A.J."/>
            <person name="Ladd B."/>
            <person name="Jarett J.K."/>
            <person name="Geller-Mcgrath D.E."/>
            <person name="Sieber C.M.K."/>
            <person name="Emerson J.B."/>
            <person name="Anantharaman K."/>
            <person name="Thomas B.C."/>
            <person name="Malmstrom R."/>
            <person name="Stieglmeier M."/>
            <person name="Klingl A."/>
            <person name="Woyke T."/>
            <person name="Ryan C.M."/>
            <person name="Banfield J.F."/>
        </authorList>
    </citation>
    <scope>NUCLEOTIDE SEQUENCE [LARGE SCALE GENOMIC DNA]</scope>
</reference>
<organism evidence="2 3">
    <name type="scientific">Candidatus Magasanikbacteria bacterium CG10_big_fil_rev_8_21_14_0_10_43_6</name>
    <dbReference type="NCBI Taxonomy" id="1974650"/>
    <lineage>
        <taxon>Bacteria</taxon>
        <taxon>Candidatus Magasanikiibacteriota</taxon>
    </lineage>
</organism>
<protein>
    <submittedName>
        <fullName evidence="2">GNAT family N-acetyltransferase</fullName>
    </submittedName>
</protein>
<feature type="domain" description="N-acetyltransferase" evidence="1">
    <location>
        <begin position="1"/>
        <end position="122"/>
    </location>
</feature>
<evidence type="ECO:0000313" key="3">
    <source>
        <dbReference type="Proteomes" id="UP000229362"/>
    </source>
</evidence>